<dbReference type="Gene3D" id="3.30.160.250">
    <property type="match status" value="1"/>
</dbReference>
<dbReference type="KEGG" id="lbk:LVISKB_1054"/>
<protein>
    <recommendedName>
        <fullName evidence="3">HicB-like antitoxin of toxin-antitoxin system domain-containing protein</fullName>
    </recommendedName>
</protein>
<reference evidence="1 2" key="1">
    <citation type="journal article" date="2013" name="PLoS ONE">
        <title>Genomic Analysis by Deep Sequencing of the Probiotic Lactobacillus brevis KB290 Harboring Nine Plasmids Reveals Genomic Stability.</title>
        <authorList>
            <person name="Fukao M."/>
            <person name="Oshima K."/>
            <person name="Morita H."/>
            <person name="Toh H."/>
            <person name="Suda W."/>
            <person name="Kim S.W."/>
            <person name="Suzuki S."/>
            <person name="Yakabe T."/>
            <person name="Hattori M."/>
            <person name="Yajima N."/>
        </authorList>
    </citation>
    <scope>NUCLEOTIDE SEQUENCE [LARGE SCALE GENOMIC DNA]</scope>
    <source>
        <strain evidence="1 2">KB290</strain>
    </source>
</reference>
<sequence length="112" mass="12276">MNKRCKNIMTKSNIVTYPAVFHDNEVGGYTVTFPDIEDATTSGQTLGESLVNAAIVLGQTLHDQPTVLPSATTITELMHQYPMAFIQFVAVDLNQVIARAVPTDQVDLQLIQ</sequence>
<dbReference type="AlphaFoldDB" id="M5AD63"/>
<dbReference type="Proteomes" id="UP000012042">
    <property type="component" value="Chromosome"/>
</dbReference>
<dbReference type="HOGENOM" id="CLU_2260145_0_0_9"/>
<dbReference type="PATRIC" id="fig|1001583.3.peg.1039"/>
<evidence type="ECO:0000313" key="2">
    <source>
        <dbReference type="Proteomes" id="UP000012042"/>
    </source>
</evidence>
<dbReference type="SUPFAM" id="SSF143100">
    <property type="entry name" value="TTHA1013/TTHA0281-like"/>
    <property type="match status" value="1"/>
</dbReference>
<proteinExistence type="predicted"/>
<organism evidence="1 2">
    <name type="scientific">Levilactobacillus brevis KB290</name>
    <dbReference type="NCBI Taxonomy" id="1001583"/>
    <lineage>
        <taxon>Bacteria</taxon>
        <taxon>Bacillati</taxon>
        <taxon>Bacillota</taxon>
        <taxon>Bacilli</taxon>
        <taxon>Lactobacillales</taxon>
        <taxon>Lactobacillaceae</taxon>
        <taxon>Levilactobacillus</taxon>
    </lineage>
</organism>
<evidence type="ECO:0008006" key="3">
    <source>
        <dbReference type="Google" id="ProtNLM"/>
    </source>
</evidence>
<gene>
    <name evidence="1" type="ORF">LVISKB_1054</name>
</gene>
<dbReference type="EMBL" id="AP012167">
    <property type="protein sequence ID" value="BAN06689.1"/>
    <property type="molecule type" value="Genomic_DNA"/>
</dbReference>
<evidence type="ECO:0000313" key="1">
    <source>
        <dbReference type="EMBL" id="BAN06689.1"/>
    </source>
</evidence>
<dbReference type="InterPro" id="IPR035069">
    <property type="entry name" value="TTHA1013/TTHA0281-like"/>
</dbReference>
<accession>M5AD63</accession>
<name>M5AD63_LEVBR</name>